<dbReference type="InterPro" id="IPR027417">
    <property type="entry name" value="P-loop_NTPase"/>
</dbReference>
<keyword evidence="7" id="KW-1185">Reference proteome</keyword>
<dbReference type="PROSITE" id="PS00211">
    <property type="entry name" value="ABC_TRANSPORTER_1"/>
    <property type="match status" value="1"/>
</dbReference>
<dbReference type="EMBL" id="LVJH01000030">
    <property type="protein sequence ID" value="OAB40960.1"/>
    <property type="molecule type" value="Genomic_DNA"/>
</dbReference>
<protein>
    <submittedName>
        <fullName evidence="6">ABC transporter ATP-binding protein</fullName>
    </submittedName>
</protein>
<evidence type="ECO:0000313" key="6">
    <source>
        <dbReference type="EMBL" id="OAB40960.1"/>
    </source>
</evidence>
<dbReference type="InterPro" id="IPR025302">
    <property type="entry name" value="DrrA1/2-like_C"/>
</dbReference>
<dbReference type="PANTHER" id="PTHR43335">
    <property type="entry name" value="ABC TRANSPORTER, ATP-BINDING PROTEIN"/>
    <property type="match status" value="1"/>
</dbReference>
<dbReference type="PROSITE" id="PS50893">
    <property type="entry name" value="ABC_TRANSPORTER_2"/>
    <property type="match status" value="1"/>
</dbReference>
<organism evidence="6 7">
    <name type="scientific">Paenibacillus glacialis</name>
    <dbReference type="NCBI Taxonomy" id="494026"/>
    <lineage>
        <taxon>Bacteria</taxon>
        <taxon>Bacillati</taxon>
        <taxon>Bacillota</taxon>
        <taxon>Bacilli</taxon>
        <taxon>Bacillales</taxon>
        <taxon>Paenibacillaceae</taxon>
        <taxon>Paenibacillus</taxon>
    </lineage>
</organism>
<dbReference type="OrthoDB" id="9804819at2"/>
<keyword evidence="2" id="KW-0813">Transport</keyword>
<dbReference type="Gene3D" id="3.40.50.300">
    <property type="entry name" value="P-loop containing nucleotide triphosphate hydrolases"/>
    <property type="match status" value="1"/>
</dbReference>
<evidence type="ECO:0000259" key="5">
    <source>
        <dbReference type="PROSITE" id="PS50893"/>
    </source>
</evidence>
<dbReference type="AlphaFoldDB" id="A0A162Q078"/>
<dbReference type="Pfam" id="PF13732">
    <property type="entry name" value="DrrA1-3_C"/>
    <property type="match status" value="1"/>
</dbReference>
<accession>A0A162Q078</accession>
<comment type="caution">
    <text evidence="6">The sequence shown here is derived from an EMBL/GenBank/DDBJ whole genome shotgun (WGS) entry which is preliminary data.</text>
</comment>
<dbReference type="SUPFAM" id="SSF52540">
    <property type="entry name" value="P-loop containing nucleoside triphosphate hydrolases"/>
    <property type="match status" value="1"/>
</dbReference>
<dbReference type="InterPro" id="IPR003593">
    <property type="entry name" value="AAA+_ATPase"/>
</dbReference>
<gene>
    <name evidence="6" type="ORF">PGLA_17310</name>
</gene>
<proteinExistence type="inferred from homology"/>
<reference evidence="6 7" key="1">
    <citation type="submission" date="2016-03" db="EMBL/GenBank/DDBJ databases">
        <title>Draft genome sequence of Paenibacillus glacialis DSM 22343.</title>
        <authorList>
            <person name="Shin S.-K."/>
            <person name="Yi H."/>
        </authorList>
    </citation>
    <scope>NUCLEOTIDE SEQUENCE [LARGE SCALE GENOMIC DNA]</scope>
    <source>
        <strain evidence="6 7">DSM 22343</strain>
    </source>
</reference>
<sequence length="305" mass="33996">MGLLQVTDLKKNFGKESAVRGLTFQLEQGKCVALLGPNGAGKTTTLRMLAGLLEPSSGEIIFGEHHSVTDYRKWLGYLPQNPTFYGWMSGQEYIRFAAGLSGMEQKEISKRTEAVLAKVGLQDAAKRRISGYSGGMKQRLGFAQALVHEPKLLILDEPVSALDPIGRREVINLLREIREETTVLFSTHVLHDAEEICDDILVMAKGRLAEQGSLSSLREKHRQPLVIVQVEREREALLWLDSLKSKPYVLQADIKADIAELTVHDLGSARDELMREATENRIPLVRFEAGSSSLEDMFVKVVSKQ</sequence>
<dbReference type="GO" id="GO:0005524">
    <property type="term" value="F:ATP binding"/>
    <property type="evidence" value="ECO:0007669"/>
    <property type="project" value="UniProtKB-KW"/>
</dbReference>
<feature type="domain" description="ABC transporter" evidence="5">
    <location>
        <begin position="4"/>
        <end position="230"/>
    </location>
</feature>
<dbReference type="GO" id="GO:0016887">
    <property type="term" value="F:ATP hydrolysis activity"/>
    <property type="evidence" value="ECO:0007669"/>
    <property type="project" value="InterPro"/>
</dbReference>
<evidence type="ECO:0000256" key="3">
    <source>
        <dbReference type="ARBA" id="ARBA00022741"/>
    </source>
</evidence>
<evidence type="ECO:0000256" key="2">
    <source>
        <dbReference type="ARBA" id="ARBA00022448"/>
    </source>
</evidence>
<dbReference type="PANTHER" id="PTHR43335:SF11">
    <property type="entry name" value="ABC TRANSPORTER RELATED"/>
    <property type="match status" value="1"/>
</dbReference>
<evidence type="ECO:0000256" key="1">
    <source>
        <dbReference type="ARBA" id="ARBA00005417"/>
    </source>
</evidence>
<dbReference type="SMART" id="SM00382">
    <property type="entry name" value="AAA"/>
    <property type="match status" value="1"/>
</dbReference>
<dbReference type="Pfam" id="PF00005">
    <property type="entry name" value="ABC_tran"/>
    <property type="match status" value="1"/>
</dbReference>
<comment type="similarity">
    <text evidence="1">Belongs to the ABC transporter superfamily.</text>
</comment>
<keyword evidence="3" id="KW-0547">Nucleotide-binding</keyword>
<keyword evidence="4 6" id="KW-0067">ATP-binding</keyword>
<evidence type="ECO:0000256" key="4">
    <source>
        <dbReference type="ARBA" id="ARBA00022840"/>
    </source>
</evidence>
<dbReference type="Proteomes" id="UP000076967">
    <property type="component" value="Unassembled WGS sequence"/>
</dbReference>
<dbReference type="CDD" id="cd03230">
    <property type="entry name" value="ABC_DR_subfamily_A"/>
    <property type="match status" value="1"/>
</dbReference>
<evidence type="ECO:0000313" key="7">
    <source>
        <dbReference type="Proteomes" id="UP000076967"/>
    </source>
</evidence>
<name>A0A162Q078_9BACL</name>
<dbReference type="InterPro" id="IPR003439">
    <property type="entry name" value="ABC_transporter-like_ATP-bd"/>
</dbReference>
<dbReference type="InterPro" id="IPR017871">
    <property type="entry name" value="ABC_transporter-like_CS"/>
</dbReference>
<dbReference type="STRING" id="494026.PGLA_17310"/>